<evidence type="ECO:0000313" key="1">
    <source>
        <dbReference type="EMBL" id="BBX70545.1"/>
    </source>
</evidence>
<dbReference type="EMBL" id="AP022574">
    <property type="protein sequence ID" value="BBX70545.1"/>
    <property type="molecule type" value="Genomic_DNA"/>
</dbReference>
<proteinExistence type="predicted"/>
<gene>
    <name evidence="1" type="ORF">MPSYJ_40060</name>
</gene>
<organism evidence="1 2">
    <name type="scientific">Mycolicibacterium psychrotolerans</name>
    <dbReference type="NCBI Taxonomy" id="216929"/>
    <lineage>
        <taxon>Bacteria</taxon>
        <taxon>Bacillati</taxon>
        <taxon>Actinomycetota</taxon>
        <taxon>Actinomycetes</taxon>
        <taxon>Mycobacteriales</taxon>
        <taxon>Mycobacteriaceae</taxon>
        <taxon>Mycolicibacterium</taxon>
    </lineage>
</organism>
<dbReference type="AlphaFoldDB" id="A0A7I7MEC7"/>
<dbReference type="KEGG" id="mpsc:MPSYJ_40060"/>
<dbReference type="Proteomes" id="UP000466514">
    <property type="component" value="Chromosome"/>
</dbReference>
<reference evidence="1 2" key="1">
    <citation type="journal article" date="2019" name="Emerg. Microbes Infect.">
        <title>Comprehensive subspecies identification of 175 nontuberculous mycobacteria species based on 7547 genomic profiles.</title>
        <authorList>
            <person name="Matsumoto Y."/>
            <person name="Kinjo T."/>
            <person name="Motooka D."/>
            <person name="Nabeya D."/>
            <person name="Jung N."/>
            <person name="Uechi K."/>
            <person name="Horii T."/>
            <person name="Iida T."/>
            <person name="Fujita J."/>
            <person name="Nakamura S."/>
        </authorList>
    </citation>
    <scope>NUCLEOTIDE SEQUENCE [LARGE SCALE GENOMIC DNA]</scope>
    <source>
        <strain evidence="1 2">JCM 13323</strain>
    </source>
</reference>
<protein>
    <submittedName>
        <fullName evidence="1">Uncharacterized protein</fullName>
    </submittedName>
</protein>
<evidence type="ECO:0000313" key="2">
    <source>
        <dbReference type="Proteomes" id="UP000466514"/>
    </source>
</evidence>
<accession>A0A7I7MEC7</accession>
<sequence length="150" mass="15818">MGSVARPWDYRPFMINIHTLRRVTAAALLTGAGAAAALGFGSGAAAALPRAPLPASWPGCPENSPEGPCRWCPGDPPVQTGNLRVNPVVWDNSVCHTYWYVYHGQGNVAANIFEGEAPPAPPPPAPNLTPPLPPGWCWSLFLPTTNCPNG</sequence>
<name>A0A7I7MEC7_9MYCO</name>
<keyword evidence="2" id="KW-1185">Reference proteome</keyword>